<dbReference type="InterPro" id="IPR051045">
    <property type="entry name" value="TonB-dependent_transducer"/>
</dbReference>
<dbReference type="PROSITE" id="PS52015">
    <property type="entry name" value="TONB_CTD"/>
    <property type="match status" value="1"/>
</dbReference>
<dbReference type="InterPro" id="IPR006260">
    <property type="entry name" value="TonB/TolA_C"/>
</dbReference>
<dbReference type="GO" id="GO:0015031">
    <property type="term" value="P:protein transport"/>
    <property type="evidence" value="ECO:0007669"/>
    <property type="project" value="UniProtKB-KW"/>
</dbReference>
<dbReference type="PANTHER" id="PTHR33446">
    <property type="entry name" value="PROTEIN TONB-RELATED"/>
    <property type="match status" value="1"/>
</dbReference>
<evidence type="ECO:0000256" key="1">
    <source>
        <dbReference type="ARBA" id="ARBA00004383"/>
    </source>
</evidence>
<dbReference type="GO" id="GO:0055085">
    <property type="term" value="P:transmembrane transport"/>
    <property type="evidence" value="ECO:0007669"/>
    <property type="project" value="InterPro"/>
</dbReference>
<evidence type="ECO:0000256" key="10">
    <source>
        <dbReference type="SAM" id="Phobius"/>
    </source>
</evidence>
<dbReference type="Gene3D" id="3.30.1150.10">
    <property type="match status" value="1"/>
</dbReference>
<evidence type="ECO:0000259" key="11">
    <source>
        <dbReference type="PROSITE" id="PS52015"/>
    </source>
</evidence>
<evidence type="ECO:0000313" key="13">
    <source>
        <dbReference type="Proteomes" id="UP000295499"/>
    </source>
</evidence>
<dbReference type="SUPFAM" id="SSF74653">
    <property type="entry name" value="TolA/TonB C-terminal domain"/>
    <property type="match status" value="1"/>
</dbReference>
<name>A0A4R6IKL0_9SPHI</name>
<dbReference type="PANTHER" id="PTHR33446:SF2">
    <property type="entry name" value="PROTEIN TONB"/>
    <property type="match status" value="1"/>
</dbReference>
<keyword evidence="4" id="KW-1003">Cell membrane</keyword>
<keyword evidence="8 10" id="KW-1133">Transmembrane helix</keyword>
<keyword evidence="3" id="KW-0813">Transport</keyword>
<dbReference type="InterPro" id="IPR037682">
    <property type="entry name" value="TonB_C"/>
</dbReference>
<evidence type="ECO:0000256" key="6">
    <source>
        <dbReference type="ARBA" id="ARBA00022692"/>
    </source>
</evidence>
<dbReference type="EMBL" id="SNWM01000002">
    <property type="protein sequence ID" value="TDO22620.1"/>
    <property type="molecule type" value="Genomic_DNA"/>
</dbReference>
<feature type="transmembrane region" description="Helical" evidence="10">
    <location>
        <begin position="40"/>
        <end position="58"/>
    </location>
</feature>
<feature type="domain" description="TonB C-terminal" evidence="11">
    <location>
        <begin position="185"/>
        <end position="276"/>
    </location>
</feature>
<reference evidence="12 13" key="1">
    <citation type="submission" date="2019-03" db="EMBL/GenBank/DDBJ databases">
        <title>Genomic Encyclopedia of Archaeal and Bacterial Type Strains, Phase II (KMG-II): from individual species to whole genera.</title>
        <authorList>
            <person name="Goeker M."/>
        </authorList>
    </citation>
    <scope>NUCLEOTIDE SEQUENCE [LARGE SCALE GENOMIC DNA]</scope>
    <source>
        <strain evidence="12 13">DSM 19034</strain>
    </source>
</reference>
<comment type="subcellular location">
    <subcellularLocation>
        <location evidence="1">Cell inner membrane</location>
        <topology evidence="1">Single-pass membrane protein</topology>
        <orientation evidence="1">Periplasmic side</orientation>
    </subcellularLocation>
</comment>
<protein>
    <submittedName>
        <fullName evidence="12">Protein TonB</fullName>
    </submittedName>
</protein>
<evidence type="ECO:0000256" key="8">
    <source>
        <dbReference type="ARBA" id="ARBA00022989"/>
    </source>
</evidence>
<dbReference type="AlphaFoldDB" id="A0A4R6IKL0"/>
<keyword evidence="13" id="KW-1185">Reference proteome</keyword>
<sequence>MLNQSNLYKTEWLDLVFQNRNKSYGAYALRAASASMMGRAFFIAAPLFILLFVGPGLVNRFKKETPAEPMDRVIEVDQIVLPPVKPVEPKQELPKQEPITEKIKTVALPSKIVVTEQPARDIPMPTVDELKGAVVGAETHDGKEVTTEVITGGQASAGTGAVATPVVDNSIHESSSVDVYPEFEGGMKAWAKYIQRNLRYPAQAAEEGIQGKVLISFVVEMDGSLSNVTLSRGVTGSLDEEAMRVIRKSPKWRPGKQSGSPVRVRYNMPIGFSLGN</sequence>
<dbReference type="RefSeq" id="WP_133554128.1">
    <property type="nucleotide sequence ID" value="NZ_SNWM01000002.1"/>
</dbReference>
<keyword evidence="5" id="KW-0997">Cell inner membrane</keyword>
<gene>
    <name evidence="12" type="ORF">CLV32_1598</name>
</gene>
<dbReference type="NCBIfam" id="TIGR01352">
    <property type="entry name" value="tonB_Cterm"/>
    <property type="match status" value="1"/>
</dbReference>
<comment type="similarity">
    <text evidence="2">Belongs to the TonB family.</text>
</comment>
<evidence type="ECO:0000256" key="3">
    <source>
        <dbReference type="ARBA" id="ARBA00022448"/>
    </source>
</evidence>
<dbReference type="OrthoDB" id="649093at2"/>
<keyword evidence="7" id="KW-0653">Protein transport</keyword>
<keyword evidence="6 10" id="KW-0812">Transmembrane</keyword>
<dbReference type="Pfam" id="PF03544">
    <property type="entry name" value="TonB_C"/>
    <property type="match status" value="1"/>
</dbReference>
<dbReference type="GO" id="GO:0031992">
    <property type="term" value="F:energy transducer activity"/>
    <property type="evidence" value="ECO:0007669"/>
    <property type="project" value="TreeGrafter"/>
</dbReference>
<dbReference type="Proteomes" id="UP000295499">
    <property type="component" value="Unassembled WGS sequence"/>
</dbReference>
<comment type="caution">
    <text evidence="12">The sequence shown here is derived from an EMBL/GenBank/DDBJ whole genome shotgun (WGS) entry which is preliminary data.</text>
</comment>
<evidence type="ECO:0000256" key="2">
    <source>
        <dbReference type="ARBA" id="ARBA00006555"/>
    </source>
</evidence>
<dbReference type="GO" id="GO:0098797">
    <property type="term" value="C:plasma membrane protein complex"/>
    <property type="evidence" value="ECO:0007669"/>
    <property type="project" value="TreeGrafter"/>
</dbReference>
<evidence type="ECO:0000256" key="9">
    <source>
        <dbReference type="ARBA" id="ARBA00023136"/>
    </source>
</evidence>
<evidence type="ECO:0000256" key="5">
    <source>
        <dbReference type="ARBA" id="ARBA00022519"/>
    </source>
</evidence>
<evidence type="ECO:0000256" key="4">
    <source>
        <dbReference type="ARBA" id="ARBA00022475"/>
    </source>
</evidence>
<evidence type="ECO:0000256" key="7">
    <source>
        <dbReference type="ARBA" id="ARBA00022927"/>
    </source>
</evidence>
<keyword evidence="9 10" id="KW-0472">Membrane</keyword>
<accession>A0A4R6IKL0</accession>
<organism evidence="12 13">
    <name type="scientific">Pedobacter duraquae</name>
    <dbReference type="NCBI Taxonomy" id="425511"/>
    <lineage>
        <taxon>Bacteria</taxon>
        <taxon>Pseudomonadati</taxon>
        <taxon>Bacteroidota</taxon>
        <taxon>Sphingobacteriia</taxon>
        <taxon>Sphingobacteriales</taxon>
        <taxon>Sphingobacteriaceae</taxon>
        <taxon>Pedobacter</taxon>
    </lineage>
</organism>
<proteinExistence type="inferred from homology"/>
<evidence type="ECO:0000313" key="12">
    <source>
        <dbReference type="EMBL" id="TDO22620.1"/>
    </source>
</evidence>